<feature type="transmembrane region" description="Helical" evidence="2">
    <location>
        <begin position="28"/>
        <end position="52"/>
    </location>
</feature>
<dbReference type="Proteomes" id="UP000253318">
    <property type="component" value="Unassembled WGS sequence"/>
</dbReference>
<feature type="compositionally biased region" description="Basic and acidic residues" evidence="1">
    <location>
        <begin position="427"/>
        <end position="442"/>
    </location>
</feature>
<feature type="compositionally biased region" description="Basic and acidic residues" evidence="1">
    <location>
        <begin position="224"/>
        <end position="235"/>
    </location>
</feature>
<feature type="region of interest" description="Disordered" evidence="1">
    <location>
        <begin position="133"/>
        <end position="201"/>
    </location>
</feature>
<dbReference type="InterPro" id="IPR025608">
    <property type="entry name" value="TcpE"/>
</dbReference>
<evidence type="ECO:0008006" key="5">
    <source>
        <dbReference type="Google" id="ProtNLM"/>
    </source>
</evidence>
<evidence type="ECO:0000313" key="3">
    <source>
        <dbReference type="EMBL" id="RCV62388.1"/>
    </source>
</evidence>
<feature type="compositionally biased region" description="Basic and acidic residues" evidence="1">
    <location>
        <begin position="600"/>
        <end position="620"/>
    </location>
</feature>
<feature type="compositionally biased region" description="Low complexity" evidence="1">
    <location>
        <begin position="579"/>
        <end position="599"/>
    </location>
</feature>
<feature type="compositionally biased region" description="Low complexity" evidence="1">
    <location>
        <begin position="537"/>
        <end position="562"/>
    </location>
</feature>
<feature type="compositionally biased region" description="Basic and acidic residues" evidence="1">
    <location>
        <begin position="315"/>
        <end position="329"/>
    </location>
</feature>
<feature type="compositionally biased region" description="Low complexity" evidence="1">
    <location>
        <begin position="622"/>
        <end position="639"/>
    </location>
</feature>
<proteinExistence type="predicted"/>
<feature type="transmembrane region" description="Helical" evidence="2">
    <location>
        <begin position="58"/>
        <end position="78"/>
    </location>
</feature>
<feature type="compositionally biased region" description="Low complexity" evidence="1">
    <location>
        <begin position="160"/>
        <end position="194"/>
    </location>
</feature>
<comment type="caution">
    <text evidence="3">The sequence shown here is derived from an EMBL/GenBank/DDBJ whole genome shotgun (WGS) entry which is preliminary data.</text>
</comment>
<feature type="compositionally biased region" description="Low complexity" evidence="1">
    <location>
        <begin position="142"/>
        <end position="151"/>
    </location>
</feature>
<organism evidence="3 4">
    <name type="scientific">Marinitenerispora sediminis</name>
    <dbReference type="NCBI Taxonomy" id="1931232"/>
    <lineage>
        <taxon>Bacteria</taxon>
        <taxon>Bacillati</taxon>
        <taxon>Actinomycetota</taxon>
        <taxon>Actinomycetes</taxon>
        <taxon>Streptosporangiales</taxon>
        <taxon>Nocardiopsidaceae</taxon>
        <taxon>Marinitenerispora</taxon>
    </lineage>
</organism>
<keyword evidence="2" id="KW-1133">Transmembrane helix</keyword>
<gene>
    <name evidence="3" type="ORF">DEF24_01280</name>
</gene>
<keyword evidence="4" id="KW-1185">Reference proteome</keyword>
<dbReference type="AlphaFoldDB" id="A0A368TB96"/>
<keyword evidence="2" id="KW-0472">Membrane</keyword>
<dbReference type="RefSeq" id="WP_258861816.1">
    <property type="nucleotide sequence ID" value="NZ_QEIN01000006.1"/>
</dbReference>
<evidence type="ECO:0000256" key="2">
    <source>
        <dbReference type="SAM" id="Phobius"/>
    </source>
</evidence>
<accession>A0A368TB96</accession>
<feature type="compositionally biased region" description="Basic and acidic residues" evidence="1">
    <location>
        <begin position="383"/>
        <end position="414"/>
    </location>
</feature>
<feature type="non-terminal residue" evidence="3">
    <location>
        <position position="639"/>
    </location>
</feature>
<feature type="compositionally biased region" description="Low complexity" evidence="1">
    <location>
        <begin position="516"/>
        <end position="529"/>
    </location>
</feature>
<feature type="region of interest" description="Disordered" evidence="1">
    <location>
        <begin position="224"/>
        <end position="639"/>
    </location>
</feature>
<evidence type="ECO:0000256" key="1">
    <source>
        <dbReference type="SAM" id="MobiDB-lite"/>
    </source>
</evidence>
<reference evidence="3 4" key="1">
    <citation type="submission" date="2018-04" db="EMBL/GenBank/DDBJ databases">
        <title>Novel actinobacteria from marine sediment.</title>
        <authorList>
            <person name="Ng Z.Y."/>
            <person name="Tan G.Y.A."/>
        </authorList>
    </citation>
    <scope>NUCLEOTIDE SEQUENCE [LARGE SCALE GENOMIC DNA]</scope>
    <source>
        <strain evidence="3 4">TPS81</strain>
    </source>
</reference>
<name>A0A368TB96_9ACTN</name>
<feature type="compositionally biased region" description="Low complexity" evidence="1">
    <location>
        <begin position="250"/>
        <end position="277"/>
    </location>
</feature>
<dbReference type="Pfam" id="PF12648">
    <property type="entry name" value="TcpE"/>
    <property type="match status" value="1"/>
</dbReference>
<protein>
    <recommendedName>
        <fullName evidence="5">Conjugal transfer protein</fullName>
    </recommendedName>
</protein>
<feature type="compositionally biased region" description="Low complexity" evidence="1">
    <location>
        <begin position="485"/>
        <end position="499"/>
    </location>
</feature>
<dbReference type="EMBL" id="QEIN01000006">
    <property type="protein sequence ID" value="RCV62388.1"/>
    <property type="molecule type" value="Genomic_DNA"/>
</dbReference>
<feature type="compositionally biased region" description="Basic and acidic residues" evidence="1">
    <location>
        <begin position="455"/>
        <end position="468"/>
    </location>
</feature>
<evidence type="ECO:0000313" key="4">
    <source>
        <dbReference type="Proteomes" id="UP000253318"/>
    </source>
</evidence>
<sequence length="639" mass="66315">MDLPTYTNIWRIEKRLYKLYDFRLPTPLPLVTFGVWLGVTLVWTLLMSLIGVPFHTPWHVVWIVPPFVIAFFMTRPVIEGKRLTELLLSQARYLAEARVYTRLAPQYEPAEITVTARVWHRDPAAGPLPEVNRKAARRAARHATAAQADQASSEPLPLLAARPEGAAEPVAPAPARSEPAAADPAPPAERATPPVGAPAEAPARRSVGLRVLNYFGFALPRPEAADTAERARPAADRGGLATVRRREEAPSVLPTAAAAAEPAVPADPAEVPAAEAGGAEGRSGERNPWLAAPRTPPGEAPWPIAADSLGTGRESAADDRAAARRRAEEIMAAPVPGAGQPEADEAAERPAAAEHSGYDAGGERGHAGPGAEHAAASDGVATPEEHAAESRRAEAPEDEPASEHDPWHGREAQRRLRGRAQGAAVARRLEQERAAAVERPAPERACGLGAPAAPGEDRDQRPRTERPRPHAAPWELPAVGGGLPAPGRADSAAAAAPLDAAPPLPELEAAPEHGARSAVAGRSGGDVDPAPLPPGAAAPAEFPEPAGVGADGTPRTAPARPEAAPDETGAAFSYDRQDAAGTDSASGAADAEEAVPAGPARREARPEADAQRGAEADGRTDAPGPETAPASETAPAPET</sequence>
<keyword evidence="2" id="KW-0812">Transmembrane</keyword>